<dbReference type="RefSeq" id="WP_004766629.1">
    <property type="nucleotide sequence ID" value="NZ_AHMY02000059.1"/>
</dbReference>
<dbReference type="Gene3D" id="3.90.25.10">
    <property type="entry name" value="UDP-galactose 4-epimerase, domain 1"/>
    <property type="match status" value="1"/>
</dbReference>
<dbReference type="InterPro" id="IPR050177">
    <property type="entry name" value="Lipid_A_modif_metabolic_enz"/>
</dbReference>
<keyword evidence="2" id="KW-0413">Isomerase</keyword>
<name>A0A0E2AYW1_9LEPT</name>
<feature type="domain" description="NAD-dependent epimerase/dehydratase" evidence="1">
    <location>
        <begin position="3"/>
        <end position="238"/>
    </location>
</feature>
<proteinExistence type="predicted"/>
<evidence type="ECO:0000259" key="1">
    <source>
        <dbReference type="Pfam" id="PF01370"/>
    </source>
</evidence>
<dbReference type="InterPro" id="IPR036291">
    <property type="entry name" value="NAD(P)-bd_dom_sf"/>
</dbReference>
<dbReference type="AlphaFoldDB" id="A0A0E2AYW1"/>
<dbReference type="InterPro" id="IPR001509">
    <property type="entry name" value="Epimerase_deHydtase"/>
</dbReference>
<comment type="caution">
    <text evidence="2">The sequence shown here is derived from an EMBL/GenBank/DDBJ whole genome shotgun (WGS) entry which is preliminary data.</text>
</comment>
<evidence type="ECO:0000313" key="3">
    <source>
        <dbReference type="Proteomes" id="UP000006253"/>
    </source>
</evidence>
<evidence type="ECO:0000313" key="2">
    <source>
        <dbReference type="EMBL" id="EKO14054.1"/>
    </source>
</evidence>
<protein>
    <submittedName>
        <fullName evidence="2">3-beta hydroxysteroid dehydrogenase/isomerase family protein</fullName>
    </submittedName>
</protein>
<accession>A0A0E2AYW1</accession>
<dbReference type="PANTHER" id="PTHR43245:SF13">
    <property type="entry name" value="UDP-D-APIOSE_UDP-D-XYLOSE SYNTHASE 2"/>
    <property type="match status" value="1"/>
</dbReference>
<dbReference type="SUPFAM" id="SSF51735">
    <property type="entry name" value="NAD(P)-binding Rossmann-fold domains"/>
    <property type="match status" value="1"/>
</dbReference>
<organism evidence="2 3">
    <name type="scientific">Leptospira kirschneri str. H1</name>
    <dbReference type="NCBI Taxonomy" id="1049966"/>
    <lineage>
        <taxon>Bacteria</taxon>
        <taxon>Pseudomonadati</taxon>
        <taxon>Spirochaetota</taxon>
        <taxon>Spirochaetia</taxon>
        <taxon>Leptospirales</taxon>
        <taxon>Leptospiraceae</taxon>
        <taxon>Leptospira</taxon>
    </lineage>
</organism>
<dbReference type="EMBL" id="AHMY02000059">
    <property type="protein sequence ID" value="EKO14054.1"/>
    <property type="molecule type" value="Genomic_DNA"/>
</dbReference>
<reference evidence="2 3" key="1">
    <citation type="submission" date="2012-10" db="EMBL/GenBank/DDBJ databases">
        <authorList>
            <person name="Harkins D.M."/>
            <person name="Durkin A.S."/>
            <person name="Brinkac L.M."/>
            <person name="Selengut J.D."/>
            <person name="Sanka R."/>
            <person name="DePew J."/>
            <person name="Purushe J."/>
            <person name="Peacock S.J."/>
            <person name="Thaipadungpanit J."/>
            <person name="Wuthiekanun V.W."/>
            <person name="Day N.P."/>
            <person name="Vinetz J.M."/>
            <person name="Sutton G.G."/>
            <person name="Nelson W.C."/>
            <person name="Fouts D.E."/>
        </authorList>
    </citation>
    <scope>NUCLEOTIDE SEQUENCE [LARGE SCALE GENOMIC DNA]</scope>
    <source>
        <strain evidence="2 3">H1</strain>
    </source>
</reference>
<dbReference type="Pfam" id="PF01370">
    <property type="entry name" value="Epimerase"/>
    <property type="match status" value="1"/>
</dbReference>
<dbReference type="PANTHER" id="PTHR43245">
    <property type="entry name" value="BIFUNCTIONAL POLYMYXIN RESISTANCE PROTEIN ARNA"/>
    <property type="match status" value="1"/>
</dbReference>
<dbReference type="Gene3D" id="3.40.50.720">
    <property type="entry name" value="NAD(P)-binding Rossmann-like Domain"/>
    <property type="match status" value="1"/>
</dbReference>
<dbReference type="CDD" id="cd05256">
    <property type="entry name" value="UDP_AE_SDR_e"/>
    <property type="match status" value="1"/>
</dbReference>
<dbReference type="Proteomes" id="UP000006253">
    <property type="component" value="Unassembled WGS sequence"/>
</dbReference>
<gene>
    <name evidence="2" type="ORF">LEP1GSC081_2076</name>
</gene>
<dbReference type="GO" id="GO:0016853">
    <property type="term" value="F:isomerase activity"/>
    <property type="evidence" value="ECO:0007669"/>
    <property type="project" value="UniProtKB-KW"/>
</dbReference>
<sequence>MKALVTGGAGFIGSHLVDLLLENQFEVTVLDNFSTGRAFNLNHVKEKIDLVECDLSIQEDWIKKFQSVDYVFHLAALADIVPSIQNPEGYFQSNVTGTLNVLQASRHYGVKRFVYAASSSCYGIPELYPTPETSPILPQYPYALTKRMGEELVMHWAQVYKFPALSLRFFNVYGPRSRTSGTYGAVFGVFLAQKLAGKPFTVVGDGKQTRDFTYVRDVVEAVFAASQSDKVGEIYNVGSGATISVNRIVELLKGEVTYIPKRPGEPDSTFADITKIKKDLKWSPKISIETGIGELLKNINYWREAPVWTPDKIEKATSDWFKYLGETNS</sequence>